<evidence type="ECO:0000313" key="2">
    <source>
        <dbReference type="Proteomes" id="UP001374584"/>
    </source>
</evidence>
<reference evidence="1 2" key="1">
    <citation type="submission" date="2024-01" db="EMBL/GenBank/DDBJ databases">
        <title>The genomes of 5 underutilized Papilionoideae crops provide insights into root nodulation and disease resistanc.</title>
        <authorList>
            <person name="Jiang F."/>
        </authorList>
    </citation>
    <scope>NUCLEOTIDE SEQUENCE [LARGE SCALE GENOMIC DNA]</scope>
    <source>
        <strain evidence="1">JINMINGXINNONG_FW02</strain>
        <tissue evidence="1">Leaves</tissue>
    </source>
</reference>
<evidence type="ECO:0000313" key="1">
    <source>
        <dbReference type="EMBL" id="KAK7368868.1"/>
    </source>
</evidence>
<dbReference type="AlphaFoldDB" id="A0AAN9RJW4"/>
<proteinExistence type="predicted"/>
<dbReference type="Proteomes" id="UP001374584">
    <property type="component" value="Unassembled WGS sequence"/>
</dbReference>
<protein>
    <submittedName>
        <fullName evidence="1">Uncharacterized protein</fullName>
    </submittedName>
</protein>
<accession>A0AAN9RJW4</accession>
<gene>
    <name evidence="1" type="ORF">VNO80_10900</name>
</gene>
<organism evidence="1 2">
    <name type="scientific">Phaseolus coccineus</name>
    <name type="common">Scarlet runner bean</name>
    <name type="synonym">Phaseolus multiflorus</name>
    <dbReference type="NCBI Taxonomy" id="3886"/>
    <lineage>
        <taxon>Eukaryota</taxon>
        <taxon>Viridiplantae</taxon>
        <taxon>Streptophyta</taxon>
        <taxon>Embryophyta</taxon>
        <taxon>Tracheophyta</taxon>
        <taxon>Spermatophyta</taxon>
        <taxon>Magnoliopsida</taxon>
        <taxon>eudicotyledons</taxon>
        <taxon>Gunneridae</taxon>
        <taxon>Pentapetalae</taxon>
        <taxon>rosids</taxon>
        <taxon>fabids</taxon>
        <taxon>Fabales</taxon>
        <taxon>Fabaceae</taxon>
        <taxon>Papilionoideae</taxon>
        <taxon>50 kb inversion clade</taxon>
        <taxon>NPAAA clade</taxon>
        <taxon>indigoferoid/millettioid clade</taxon>
        <taxon>Phaseoleae</taxon>
        <taxon>Phaseolus</taxon>
    </lineage>
</organism>
<keyword evidence="2" id="KW-1185">Reference proteome</keyword>
<dbReference type="EMBL" id="JAYMYR010000004">
    <property type="protein sequence ID" value="KAK7368868.1"/>
    <property type="molecule type" value="Genomic_DNA"/>
</dbReference>
<sequence>MRDTERGLESWGQEGESSFQSWILLPLGYTVGLQPSSTELRGYHHAARSPANHCLVQSYADTEHGALNPSSSNFPPSTQYHCHFVVLATRDGAPPASTAPTNIVVAAPVSDAQHSSK</sequence>
<name>A0AAN9RJW4_PHACN</name>
<comment type="caution">
    <text evidence="1">The sequence shown here is derived from an EMBL/GenBank/DDBJ whole genome shotgun (WGS) entry which is preliminary data.</text>
</comment>